<proteinExistence type="predicted"/>
<keyword evidence="2" id="KW-1185">Reference proteome</keyword>
<protein>
    <submittedName>
        <fullName evidence="1">Uncharacterized protein</fullName>
    </submittedName>
</protein>
<accession>A0ACB6F532</accession>
<dbReference type="Proteomes" id="UP000293547">
    <property type="component" value="Unassembled WGS sequence"/>
</dbReference>
<gene>
    <name evidence="1" type="ORF">AG0111_0g12225</name>
</gene>
<comment type="caution">
    <text evidence="1">The sequence shown here is derived from an EMBL/GenBank/DDBJ whole genome shotgun (WGS) entry which is preliminary data.</text>
</comment>
<reference evidence="1 2" key="1">
    <citation type="journal article" date="2019" name="bioRxiv">
        <title>Genomics, evolutionary history and diagnostics of the Alternaria alternata species group including apple and Asian pear pathotypes.</title>
        <authorList>
            <person name="Armitage A.D."/>
            <person name="Cockerton H.M."/>
            <person name="Sreenivasaprasad S."/>
            <person name="Woodhall J.W."/>
            <person name="Lane C.R."/>
            <person name="Harrison R.J."/>
            <person name="Clarkson J.P."/>
        </authorList>
    </citation>
    <scope>NUCLEOTIDE SEQUENCE [LARGE SCALE GENOMIC DNA]</scope>
    <source>
        <strain evidence="1 2">FERA 650</strain>
    </source>
</reference>
<evidence type="ECO:0000313" key="1">
    <source>
        <dbReference type="EMBL" id="KAB2099536.1"/>
    </source>
</evidence>
<name>A0ACB6F532_9PLEO</name>
<dbReference type="EMBL" id="PDWZ02000016">
    <property type="protein sequence ID" value="KAB2099536.1"/>
    <property type="molecule type" value="Genomic_DNA"/>
</dbReference>
<sequence length="80" mass="9559">MHWWEEDYGTNSDDGHSINEDFEKLQSHEKLHKEGQAKIKAVFTKWGYKVDEHDKDDAAEDVEVDKERDNHNHNYWESVS</sequence>
<evidence type="ECO:0000313" key="2">
    <source>
        <dbReference type="Proteomes" id="UP000293547"/>
    </source>
</evidence>
<organism evidence="1 2">
    <name type="scientific">Alternaria gaisen</name>
    <dbReference type="NCBI Taxonomy" id="167740"/>
    <lineage>
        <taxon>Eukaryota</taxon>
        <taxon>Fungi</taxon>
        <taxon>Dikarya</taxon>
        <taxon>Ascomycota</taxon>
        <taxon>Pezizomycotina</taxon>
        <taxon>Dothideomycetes</taxon>
        <taxon>Pleosporomycetidae</taxon>
        <taxon>Pleosporales</taxon>
        <taxon>Pleosporineae</taxon>
        <taxon>Pleosporaceae</taxon>
        <taxon>Alternaria</taxon>
        <taxon>Alternaria sect. Alternaria</taxon>
    </lineage>
</organism>